<sequence>MAFEISRMSEVEAKAGRLVELRHPNVVFNGCSAHTMNLLLKDMFKSEFFANVLKKAVKLVTFVRARHLLLDRVRAKRRALPKRAKIGELSAPLMLHYADAAAAQKRNDVVDILQDKQFWASAKIAVRLTKPVTRALANFETDTCSNSMILHEFERLKHTDVYTASIPGLTDPSFITPPSNSTRIAYLLDPSKDTSVFIGDSMRDTVAGALAFAWSYWTLLA</sequence>
<gene>
    <name evidence="1" type="ORF">PITG_19748</name>
</gene>
<dbReference type="VEuPathDB" id="FungiDB:PITG_19748"/>
<dbReference type="GeneID" id="9470011"/>
<dbReference type="EMBL" id="DS028238">
    <property type="protein sequence ID" value="EEY54079.1"/>
    <property type="molecule type" value="Genomic_DNA"/>
</dbReference>
<dbReference type="InParanoid" id="D0P158"/>
<dbReference type="KEGG" id="pif:PITG_19748"/>
<dbReference type="InterPro" id="IPR012337">
    <property type="entry name" value="RNaseH-like_sf"/>
</dbReference>
<evidence type="ECO:0008006" key="3">
    <source>
        <dbReference type="Google" id="ProtNLM"/>
    </source>
</evidence>
<dbReference type="AlphaFoldDB" id="D0P158"/>
<proteinExistence type="predicted"/>
<protein>
    <recommendedName>
        <fullName evidence="3">DUF659 domain-containing protein</fullName>
    </recommendedName>
</protein>
<keyword evidence="2" id="KW-1185">Reference proteome</keyword>
<dbReference type="eggNOG" id="ENOG502QQE0">
    <property type="taxonomic scope" value="Eukaryota"/>
</dbReference>
<dbReference type="OMA" id="MILHEFE"/>
<evidence type="ECO:0000313" key="1">
    <source>
        <dbReference type="EMBL" id="EEY54079.1"/>
    </source>
</evidence>
<dbReference type="SUPFAM" id="SSF53098">
    <property type="entry name" value="Ribonuclease H-like"/>
    <property type="match status" value="1"/>
</dbReference>
<reference evidence="2" key="1">
    <citation type="journal article" date="2009" name="Nature">
        <title>Genome sequence and analysis of the Irish potato famine pathogen Phytophthora infestans.</title>
        <authorList>
            <consortium name="The Broad Institute Genome Sequencing Platform"/>
            <person name="Haas B.J."/>
            <person name="Kamoun S."/>
            <person name="Zody M.C."/>
            <person name="Jiang R.H."/>
            <person name="Handsaker R.E."/>
            <person name="Cano L.M."/>
            <person name="Grabherr M."/>
            <person name="Kodira C.D."/>
            <person name="Raffaele S."/>
            <person name="Torto-Alalibo T."/>
            <person name="Bozkurt T.O."/>
            <person name="Ah-Fong A.M."/>
            <person name="Alvarado L."/>
            <person name="Anderson V.L."/>
            <person name="Armstrong M.R."/>
            <person name="Avrova A."/>
            <person name="Baxter L."/>
            <person name="Beynon J."/>
            <person name="Boevink P.C."/>
            <person name="Bollmann S.R."/>
            <person name="Bos J.I."/>
            <person name="Bulone V."/>
            <person name="Cai G."/>
            <person name="Cakir C."/>
            <person name="Carrington J.C."/>
            <person name="Chawner M."/>
            <person name="Conti L."/>
            <person name="Costanzo S."/>
            <person name="Ewan R."/>
            <person name="Fahlgren N."/>
            <person name="Fischbach M.A."/>
            <person name="Fugelstad J."/>
            <person name="Gilroy E.M."/>
            <person name="Gnerre S."/>
            <person name="Green P.J."/>
            <person name="Grenville-Briggs L.J."/>
            <person name="Griffith J."/>
            <person name="Grunwald N.J."/>
            <person name="Horn K."/>
            <person name="Horner N.R."/>
            <person name="Hu C.H."/>
            <person name="Huitema E."/>
            <person name="Jeong D.H."/>
            <person name="Jones A.M."/>
            <person name="Jones J.D."/>
            <person name="Jones R.W."/>
            <person name="Karlsson E.K."/>
            <person name="Kunjeti S.G."/>
            <person name="Lamour K."/>
            <person name="Liu Z."/>
            <person name="Ma L."/>
            <person name="Maclean D."/>
            <person name="Chibucos M.C."/>
            <person name="McDonald H."/>
            <person name="McWalters J."/>
            <person name="Meijer H.J."/>
            <person name="Morgan W."/>
            <person name="Morris P.F."/>
            <person name="Munro C.A."/>
            <person name="O'Neill K."/>
            <person name="Ospina-Giraldo M."/>
            <person name="Pinzon A."/>
            <person name="Pritchard L."/>
            <person name="Ramsahoye B."/>
            <person name="Ren Q."/>
            <person name="Restrepo S."/>
            <person name="Roy S."/>
            <person name="Sadanandom A."/>
            <person name="Savidor A."/>
            <person name="Schornack S."/>
            <person name="Schwartz D.C."/>
            <person name="Schumann U.D."/>
            <person name="Schwessinger B."/>
            <person name="Seyer L."/>
            <person name="Sharpe T."/>
            <person name="Silvar C."/>
            <person name="Song J."/>
            <person name="Studholme D.J."/>
            <person name="Sykes S."/>
            <person name="Thines M."/>
            <person name="van de Vondervoort P.J."/>
            <person name="Phuntumart V."/>
            <person name="Wawra S."/>
            <person name="Weide R."/>
            <person name="Win J."/>
            <person name="Young C."/>
            <person name="Zhou S."/>
            <person name="Fry W."/>
            <person name="Meyers B.C."/>
            <person name="van West P."/>
            <person name="Ristaino J."/>
            <person name="Govers F."/>
            <person name="Birch P.R."/>
            <person name="Whisson S.C."/>
            <person name="Judelson H.S."/>
            <person name="Nusbaum C."/>
        </authorList>
    </citation>
    <scope>NUCLEOTIDE SEQUENCE [LARGE SCALE GENOMIC DNA]</scope>
    <source>
        <strain evidence="2">T30-4</strain>
    </source>
</reference>
<dbReference type="Proteomes" id="UP000006643">
    <property type="component" value="Unassembled WGS sequence"/>
</dbReference>
<dbReference type="HOGENOM" id="CLU_1252801_0_0_1"/>
<evidence type="ECO:0000313" key="2">
    <source>
        <dbReference type="Proteomes" id="UP000006643"/>
    </source>
</evidence>
<accession>D0P158</accession>
<dbReference type="OrthoDB" id="127243at2759"/>
<organism evidence="1 2">
    <name type="scientific">Phytophthora infestans (strain T30-4)</name>
    <name type="common">Potato late blight agent</name>
    <dbReference type="NCBI Taxonomy" id="403677"/>
    <lineage>
        <taxon>Eukaryota</taxon>
        <taxon>Sar</taxon>
        <taxon>Stramenopiles</taxon>
        <taxon>Oomycota</taxon>
        <taxon>Peronosporomycetes</taxon>
        <taxon>Peronosporales</taxon>
        <taxon>Peronosporaceae</taxon>
        <taxon>Phytophthora</taxon>
    </lineage>
</organism>
<name>D0P158_PHYIT</name>
<dbReference type="RefSeq" id="XP_002895963.1">
    <property type="nucleotide sequence ID" value="XM_002895917.1"/>
</dbReference>